<evidence type="ECO:0000259" key="3">
    <source>
        <dbReference type="Pfam" id="PF10647"/>
    </source>
</evidence>
<dbReference type="Pfam" id="PF10647">
    <property type="entry name" value="Gmad1"/>
    <property type="match status" value="1"/>
</dbReference>
<evidence type="ECO:0000256" key="1">
    <source>
        <dbReference type="SAM" id="MobiDB-lite"/>
    </source>
</evidence>
<organism evidence="5 6">
    <name type="scientific">Streptomyces venezuelae</name>
    <dbReference type="NCBI Taxonomy" id="54571"/>
    <lineage>
        <taxon>Bacteria</taxon>
        <taxon>Bacillati</taxon>
        <taxon>Actinomycetota</taxon>
        <taxon>Actinomycetes</taxon>
        <taxon>Kitasatosporales</taxon>
        <taxon>Streptomycetaceae</taxon>
        <taxon>Streptomyces</taxon>
    </lineage>
</organism>
<dbReference type="InterPro" id="IPR019606">
    <property type="entry name" value="GerMN"/>
</dbReference>
<evidence type="ECO:0000259" key="4">
    <source>
        <dbReference type="Pfam" id="PF25976"/>
    </source>
</evidence>
<proteinExistence type="predicted"/>
<dbReference type="InterPro" id="IPR011042">
    <property type="entry name" value="6-blade_b-propeller_TolB-like"/>
</dbReference>
<reference evidence="5 6" key="1">
    <citation type="submission" date="2018-05" db="EMBL/GenBank/DDBJ databases">
        <title>Streptomyces venezuelae.</title>
        <authorList>
            <person name="Kim W."/>
            <person name="Lee N."/>
            <person name="Cho B.-K."/>
        </authorList>
    </citation>
    <scope>NUCLEOTIDE SEQUENCE [LARGE SCALE GENOMIC DNA]</scope>
    <source>
        <strain evidence="5 6">ATCC 21782</strain>
    </source>
</reference>
<feature type="domain" description="GerMN" evidence="2">
    <location>
        <begin position="163"/>
        <end position="273"/>
    </location>
</feature>
<feature type="domain" description="Lipoprotein LpqB N-terminal" evidence="4">
    <location>
        <begin position="26"/>
        <end position="153"/>
    </location>
</feature>
<feature type="region of interest" description="Disordered" evidence="1">
    <location>
        <begin position="1"/>
        <end position="34"/>
    </location>
</feature>
<feature type="region of interest" description="Disordered" evidence="1">
    <location>
        <begin position="74"/>
        <end position="97"/>
    </location>
</feature>
<dbReference type="InterPro" id="IPR059026">
    <property type="entry name" value="LpqB_N"/>
</dbReference>
<evidence type="ECO:0000259" key="2">
    <source>
        <dbReference type="Pfam" id="PF10646"/>
    </source>
</evidence>
<dbReference type="Gene3D" id="2.120.10.30">
    <property type="entry name" value="TolB, C-terminal domain"/>
    <property type="match status" value="1"/>
</dbReference>
<gene>
    <name evidence="5" type="ORF">DEJ50_12555</name>
</gene>
<dbReference type="Pfam" id="PF25976">
    <property type="entry name" value="LpqB_N"/>
    <property type="match status" value="1"/>
</dbReference>
<accession>A0A5P2DDT1</accession>
<dbReference type="AlphaFoldDB" id="A0A5P2DDT1"/>
<evidence type="ECO:0000313" key="6">
    <source>
        <dbReference type="Proteomes" id="UP000325211"/>
    </source>
</evidence>
<dbReference type="SUPFAM" id="SSF69304">
    <property type="entry name" value="Tricorn protease N-terminal domain"/>
    <property type="match status" value="1"/>
</dbReference>
<feature type="domain" description="Lipoprotein LpqB C-terminal" evidence="3">
    <location>
        <begin position="324"/>
        <end position="578"/>
    </location>
</feature>
<sequence>MPTRGEVRPVSATQGADSQVRVYGVPPAPNASPSEIVGGFLEAMTSDDPQLSTARQYLTAEAAKSWKPGSKVTVLSSGLGRSPEKPDKLDKQPEAPRFKLTGDKVATVDERNAYQPEPGGVPFEQHLQLVREGNEWRISELPDGLVLSESDFQRIFLPVNKYYFASGTLVADPVYVRQRTDPDSRMDKTTQTVQSLLDGPSKWLAPVVNSSFPTGTALRDGTKSLSYDAQNTLRVPLNNKADNVTEPQCRKMATQLMYTVRDLTSSRVARVELVHSDNKSVLCGVDESLAATIANRVPAARHQYYIDQHKLLRVSLPSDPEQSFEQAVPVGGPLAGAPQLKVGTAAIAYEEKRAGVVSEDGHSLYTVSLTTGGPLPAPVQTSRVKDGLSAPSWDGRGDLWVADRDPQHQALWRIPGGTGTPQRVDVAGLDGRRIEALRISSDGVRIAVLLSTGGARKELYVGRVERPEAADGGKVSVRELRPAAPQMADVTAMSWAPRGRLLVVGRESEGVMQARYMQADGSMVAGSLPGANGLTDVAASEDEKQPVVAYSDADGIVWLPPGAQWRTVSAGGSAPVYPG</sequence>
<evidence type="ECO:0000313" key="5">
    <source>
        <dbReference type="EMBL" id="QES52367.1"/>
    </source>
</evidence>
<feature type="compositionally biased region" description="Basic and acidic residues" evidence="1">
    <location>
        <begin position="82"/>
        <end position="97"/>
    </location>
</feature>
<dbReference type="Proteomes" id="UP000325211">
    <property type="component" value="Chromosome"/>
</dbReference>
<dbReference type="EMBL" id="CP029190">
    <property type="protein sequence ID" value="QES52367.1"/>
    <property type="molecule type" value="Genomic_DNA"/>
</dbReference>
<dbReference type="InterPro" id="IPR018910">
    <property type="entry name" value="LpqB_C"/>
</dbReference>
<name>A0A5P2DDT1_STRVZ</name>
<protein>
    <recommendedName>
        <fullName evidence="7">GerMN domain-containing protein</fullName>
    </recommendedName>
</protein>
<dbReference type="Pfam" id="PF10646">
    <property type="entry name" value="Germane"/>
    <property type="match status" value="1"/>
</dbReference>
<dbReference type="OrthoDB" id="3226781at2"/>
<evidence type="ECO:0008006" key="7">
    <source>
        <dbReference type="Google" id="ProtNLM"/>
    </source>
</evidence>